<gene>
    <name evidence="3" type="ORF">TL08_16135</name>
</gene>
<feature type="compositionally biased region" description="Basic and acidic residues" evidence="1">
    <location>
        <begin position="7"/>
        <end position="16"/>
    </location>
</feature>
<feature type="compositionally biased region" description="Polar residues" evidence="1">
    <location>
        <begin position="17"/>
        <end position="27"/>
    </location>
</feature>
<dbReference type="EMBL" id="CP014859">
    <property type="protein sequence ID" value="AOS64027.1"/>
    <property type="molecule type" value="Genomic_DNA"/>
</dbReference>
<organism evidence="3 4">
    <name type="scientific">Actinoalloteichus hymeniacidonis</name>
    <dbReference type="NCBI Taxonomy" id="340345"/>
    <lineage>
        <taxon>Bacteria</taxon>
        <taxon>Bacillati</taxon>
        <taxon>Actinomycetota</taxon>
        <taxon>Actinomycetes</taxon>
        <taxon>Pseudonocardiales</taxon>
        <taxon>Pseudonocardiaceae</taxon>
        <taxon>Actinoalloteichus</taxon>
    </lineage>
</organism>
<evidence type="ECO:0000313" key="4">
    <source>
        <dbReference type="Proteomes" id="UP000095210"/>
    </source>
</evidence>
<name>A0AAC9HR25_9PSEU</name>
<keyword evidence="4" id="KW-1185">Reference proteome</keyword>
<dbReference type="KEGG" id="ahm:TL08_16135"/>
<feature type="region of interest" description="Disordered" evidence="1">
    <location>
        <begin position="1"/>
        <end position="27"/>
    </location>
</feature>
<accession>A0AAC9HR25</accession>
<feature type="transmembrane region" description="Helical" evidence="2">
    <location>
        <begin position="45"/>
        <end position="66"/>
    </location>
</feature>
<dbReference type="AlphaFoldDB" id="A0AAC9HR25"/>
<feature type="compositionally biased region" description="Pro residues" evidence="1">
    <location>
        <begin position="79"/>
        <end position="102"/>
    </location>
</feature>
<protein>
    <submittedName>
        <fullName evidence="3">Uncharacterized protein</fullName>
    </submittedName>
</protein>
<dbReference type="Proteomes" id="UP000095210">
    <property type="component" value="Chromosome"/>
</dbReference>
<keyword evidence="2" id="KW-1133">Transmembrane helix</keyword>
<reference evidence="4" key="1">
    <citation type="submission" date="2016-03" db="EMBL/GenBank/DDBJ databases">
        <title>Complete genome sequence of the type strain Actinoalloteichus hymeniacidonis DSM 45092.</title>
        <authorList>
            <person name="Schaffert L."/>
            <person name="Albersmeier A."/>
            <person name="Winkler A."/>
            <person name="Kalinowski J."/>
            <person name="Zotchev S."/>
            <person name="Ruckert C."/>
        </authorList>
    </citation>
    <scope>NUCLEOTIDE SEQUENCE [LARGE SCALE GENOMIC DNA]</scope>
    <source>
        <strain evidence="4">HPA177(T) (DSM 45092(T))</strain>
    </source>
</reference>
<evidence type="ECO:0000313" key="3">
    <source>
        <dbReference type="EMBL" id="AOS64027.1"/>
    </source>
</evidence>
<feature type="region of interest" description="Disordered" evidence="1">
    <location>
        <begin position="218"/>
        <end position="248"/>
    </location>
</feature>
<proteinExistence type="predicted"/>
<keyword evidence="2" id="KW-0812">Transmembrane</keyword>
<keyword evidence="2" id="KW-0472">Membrane</keyword>
<sequence length="248" mass="26291">MTAGRGRPRDDGDSETRNIVTGNQGNAVQAEKVSGGVHFNQTPGWVWYVLGSMSLVVALLASILMVSLSSDRASNTGPNPAPPTTSEPVPTPPPAEEFPDQPPGESEDDPAPPNPPPTRNRRRSACGGAAPWSSAVTAAPAGGGTWINRRPAARCSAISTSGRPTRSGHCAGRLGFRGRARPRAVRRAAEHPSRWEVGSRPGRFDGVFPHLGRPGRLFHRDEPVPARGALPVHRHHGHRVGAGVDRDE</sequence>
<feature type="region of interest" description="Disordered" evidence="1">
    <location>
        <begin position="71"/>
        <end position="148"/>
    </location>
</feature>
<evidence type="ECO:0000256" key="2">
    <source>
        <dbReference type="SAM" id="Phobius"/>
    </source>
</evidence>
<evidence type="ECO:0000256" key="1">
    <source>
        <dbReference type="SAM" id="MobiDB-lite"/>
    </source>
</evidence>